<dbReference type="OrthoDB" id="9763670at2"/>
<keyword evidence="7" id="KW-0408">Iron</keyword>
<organism evidence="18 19">
    <name type="scientific">Desulfobacca acetoxidans (strain ATCC 700848 / DSM 11109 / ASRB2)</name>
    <dbReference type="NCBI Taxonomy" id="880072"/>
    <lineage>
        <taxon>Bacteria</taxon>
        <taxon>Pseudomonadati</taxon>
        <taxon>Thermodesulfobacteriota</taxon>
        <taxon>Desulfobaccia</taxon>
        <taxon>Desulfobaccales</taxon>
        <taxon>Desulfobaccaceae</taxon>
        <taxon>Desulfobacca</taxon>
    </lineage>
</organism>
<keyword evidence="12 13" id="KW-0998">Cell outer membrane</keyword>
<keyword evidence="15" id="KW-1133">Transmembrane helix</keyword>
<evidence type="ECO:0000259" key="17">
    <source>
        <dbReference type="Pfam" id="PF07715"/>
    </source>
</evidence>
<dbReference type="SUPFAM" id="SSF56935">
    <property type="entry name" value="Porins"/>
    <property type="match status" value="1"/>
</dbReference>
<evidence type="ECO:0000259" key="16">
    <source>
        <dbReference type="Pfam" id="PF00593"/>
    </source>
</evidence>
<evidence type="ECO:0000256" key="13">
    <source>
        <dbReference type="PROSITE-ProRule" id="PRU01360"/>
    </source>
</evidence>
<sequence length="739" mass="82713">MGQKNSGEERGPINGFMRRLRNVARAASPLLGIMAAALLFAAPAYDNAWAEETAVETAEETKDTAEAKSVTLEAIAVEANRMEEDIGRVPQSVSVIDESEIEDKEIKNIPDVIKEIPNMNTSPSHGNAVNIRGLNASMFTNNNPVVMYIDGVPYTDRWGFDATMANVERIEVLRGPQGALYGKDAIGGVINVITKTPTNVWQGRIGAEYGSFNYIETIFNVQGPVVKDKFFVSAYGQYEQDDGWIKNTYPGMDRDANSKNDRWFGGSLLYRPTDRLSARLNLSYDYVRQNWIDGYGLPGGTPLASFNRGDAEYVNFDVPSFDKTESFSQSLNLAYNFDAVNLTSVTTHRKLDIDHKYDGDYGNNSYYNGLLIFDEHKLDTWTQEFRASSNKKEGFRWVGGVYFDFEQRKQGPYGMQFPTFFGNYEMNAVSCADSSTQAVFGQVMVPLIAGFELTAGGRYQRIEKEIDLNTYYLPVGGSGPPMYTMNGKKTWNVFLPRAALSYLINEHWTPYFSWSQGYMPGGFNYFATSGTVEDNSFKPERSTNYELGVKASYDRLRLAACLFRMDIRDIHVYKAVGTGIWVTSNASKAHSQGAELEATYLPINSVELSAAVGLIDAKYDDYDTGTVNFGGQRIENTPAHTVKIGIAYNHPKGFYTRTDVRNQGATCYYDDANKIFAKKGNYTVLDMKIGYRFGYWDIYAYVKNLTDEAYVTAFQSMSTVAVAGFGQPRTFGTGLRFRF</sequence>
<dbReference type="InterPro" id="IPR010105">
    <property type="entry name" value="TonB_sidphr_rcpt"/>
</dbReference>
<evidence type="ECO:0000313" key="18">
    <source>
        <dbReference type="EMBL" id="AEB08544.1"/>
    </source>
</evidence>
<dbReference type="GO" id="GO:0015343">
    <property type="term" value="F:siderophore-iron transmembrane transporter activity"/>
    <property type="evidence" value="ECO:0007669"/>
    <property type="project" value="InterPro"/>
</dbReference>
<dbReference type="InterPro" id="IPR039426">
    <property type="entry name" value="TonB-dep_rcpt-like"/>
</dbReference>
<evidence type="ECO:0000256" key="9">
    <source>
        <dbReference type="ARBA" id="ARBA00023077"/>
    </source>
</evidence>
<dbReference type="GO" id="GO:0009279">
    <property type="term" value="C:cell outer membrane"/>
    <property type="evidence" value="ECO:0007669"/>
    <property type="project" value="UniProtKB-SubCell"/>
</dbReference>
<dbReference type="Proteomes" id="UP000000483">
    <property type="component" value="Chromosome"/>
</dbReference>
<dbReference type="PANTHER" id="PTHR32552">
    <property type="entry name" value="FERRICHROME IRON RECEPTOR-RELATED"/>
    <property type="match status" value="1"/>
</dbReference>
<dbReference type="GO" id="GO:0038023">
    <property type="term" value="F:signaling receptor activity"/>
    <property type="evidence" value="ECO:0007669"/>
    <property type="project" value="InterPro"/>
</dbReference>
<dbReference type="HOGENOM" id="CLU_008287_15_2_7"/>
<evidence type="ECO:0000256" key="1">
    <source>
        <dbReference type="ARBA" id="ARBA00004571"/>
    </source>
</evidence>
<evidence type="ECO:0000256" key="4">
    <source>
        <dbReference type="ARBA" id="ARBA00022452"/>
    </source>
</evidence>
<keyword evidence="10 13" id="KW-0472">Membrane</keyword>
<feature type="domain" description="TonB-dependent receptor-like beta-barrel" evidence="16">
    <location>
        <begin position="273"/>
        <end position="705"/>
    </location>
</feature>
<dbReference type="AlphaFoldDB" id="F2NGD1"/>
<evidence type="ECO:0000256" key="8">
    <source>
        <dbReference type="ARBA" id="ARBA00023065"/>
    </source>
</evidence>
<comment type="similarity">
    <text evidence="2 13 14">Belongs to the TonB-dependent receptor family.</text>
</comment>
<dbReference type="PANTHER" id="PTHR32552:SF81">
    <property type="entry name" value="TONB-DEPENDENT OUTER MEMBRANE RECEPTOR"/>
    <property type="match status" value="1"/>
</dbReference>
<evidence type="ECO:0000256" key="7">
    <source>
        <dbReference type="ARBA" id="ARBA00023004"/>
    </source>
</evidence>
<dbReference type="Pfam" id="PF07715">
    <property type="entry name" value="Plug"/>
    <property type="match status" value="1"/>
</dbReference>
<name>F2NGD1_DESAR</name>
<keyword evidence="9 14" id="KW-0798">TonB box</keyword>
<dbReference type="Gene3D" id="2.40.170.20">
    <property type="entry name" value="TonB-dependent receptor, beta-barrel domain"/>
    <property type="match status" value="1"/>
</dbReference>
<comment type="subcellular location">
    <subcellularLocation>
        <location evidence="1 13">Cell outer membrane</location>
        <topology evidence="1 13">Multi-pass membrane protein</topology>
    </subcellularLocation>
</comment>
<feature type="transmembrane region" description="Helical" evidence="15">
    <location>
        <begin position="26"/>
        <end position="45"/>
    </location>
</feature>
<dbReference type="InterPro" id="IPR000531">
    <property type="entry name" value="Beta-barrel_TonB"/>
</dbReference>
<keyword evidence="6 13" id="KW-0812">Transmembrane</keyword>
<reference evidence="18 19" key="1">
    <citation type="journal article" date="2011" name="Stand. Genomic Sci.">
        <title>Complete genome sequence of the acetate-degrading sulfate reducer Desulfobacca acetoxidans type strain (ASRB2).</title>
        <authorList>
            <person name="Goker M."/>
            <person name="Teshima H."/>
            <person name="Lapidus A."/>
            <person name="Nolan M."/>
            <person name="Lucas S."/>
            <person name="Hammon N."/>
            <person name="Deshpande S."/>
            <person name="Cheng J.F."/>
            <person name="Tapia R."/>
            <person name="Han C."/>
            <person name="Goodwin L."/>
            <person name="Pitluck S."/>
            <person name="Huntemann M."/>
            <person name="Liolios K."/>
            <person name="Ivanova N."/>
            <person name="Pagani I."/>
            <person name="Mavromatis K."/>
            <person name="Ovchinikova G."/>
            <person name="Pati A."/>
            <person name="Chen A."/>
            <person name="Palaniappan K."/>
            <person name="Land M."/>
            <person name="Hauser L."/>
            <person name="Brambilla E.M."/>
            <person name="Rohde M."/>
            <person name="Spring S."/>
            <person name="Detter J.C."/>
            <person name="Woyke T."/>
            <person name="Bristow J."/>
            <person name="Eisen J.A."/>
            <person name="Markowitz V."/>
            <person name="Hugenholtz P."/>
            <person name="Kyrpides N.C."/>
            <person name="Klenk H.P."/>
        </authorList>
    </citation>
    <scope>NUCLEOTIDE SEQUENCE [LARGE SCALE GENOMIC DNA]</scope>
    <source>
        <strain evidence="19">ATCC 700848 / DSM 11109 / ASRB2</strain>
    </source>
</reference>
<dbReference type="KEGG" id="dao:Desac_0662"/>
<evidence type="ECO:0000256" key="15">
    <source>
        <dbReference type="SAM" id="Phobius"/>
    </source>
</evidence>
<keyword evidence="3 13" id="KW-0813">Transport</keyword>
<dbReference type="EMBL" id="CP002629">
    <property type="protein sequence ID" value="AEB08544.1"/>
    <property type="molecule type" value="Genomic_DNA"/>
</dbReference>
<dbReference type="PROSITE" id="PS52016">
    <property type="entry name" value="TONB_DEPENDENT_REC_3"/>
    <property type="match status" value="1"/>
</dbReference>
<reference evidence="19" key="2">
    <citation type="submission" date="2011-03" db="EMBL/GenBank/DDBJ databases">
        <title>The complete genome of Desulfobacca acetoxidans DSM 11109.</title>
        <authorList>
            <consortium name="US DOE Joint Genome Institute (JGI-PGF)"/>
            <person name="Lucas S."/>
            <person name="Copeland A."/>
            <person name="Lapidus A."/>
            <person name="Bruce D."/>
            <person name="Goodwin L."/>
            <person name="Pitluck S."/>
            <person name="Peters L."/>
            <person name="Kyrpides N."/>
            <person name="Mavromatis K."/>
            <person name="Ivanova N."/>
            <person name="Ovchinnikova G."/>
            <person name="Teshima H."/>
            <person name="Detter J.C."/>
            <person name="Han C."/>
            <person name="Land M."/>
            <person name="Hauser L."/>
            <person name="Markowitz V."/>
            <person name="Cheng J.-F."/>
            <person name="Hugenholtz P."/>
            <person name="Woyke T."/>
            <person name="Wu D."/>
            <person name="Spring S."/>
            <person name="Schueler E."/>
            <person name="Brambilla E."/>
            <person name="Klenk H.-P."/>
            <person name="Eisen J.A."/>
        </authorList>
    </citation>
    <scope>NUCLEOTIDE SEQUENCE [LARGE SCALE GENOMIC DNA]</scope>
    <source>
        <strain evidence="19">ATCC 700848 / DSM 11109 / ASRB2</strain>
    </source>
</reference>
<gene>
    <name evidence="18" type="ordered locus">Desac_0662</name>
</gene>
<evidence type="ECO:0000256" key="5">
    <source>
        <dbReference type="ARBA" id="ARBA00022496"/>
    </source>
</evidence>
<proteinExistence type="inferred from homology"/>
<dbReference type="InterPro" id="IPR036942">
    <property type="entry name" value="Beta-barrel_TonB_sf"/>
</dbReference>
<keyword evidence="4 13" id="KW-1134">Transmembrane beta strand</keyword>
<evidence type="ECO:0000256" key="3">
    <source>
        <dbReference type="ARBA" id="ARBA00022448"/>
    </source>
</evidence>
<evidence type="ECO:0000256" key="6">
    <source>
        <dbReference type="ARBA" id="ARBA00022692"/>
    </source>
</evidence>
<keyword evidence="5" id="KW-0410">Iron transport</keyword>
<evidence type="ECO:0000256" key="14">
    <source>
        <dbReference type="RuleBase" id="RU003357"/>
    </source>
</evidence>
<dbReference type="STRING" id="880072.Desac_0662"/>
<dbReference type="GO" id="GO:0015891">
    <property type="term" value="P:siderophore transport"/>
    <property type="evidence" value="ECO:0007669"/>
    <property type="project" value="InterPro"/>
</dbReference>
<accession>F2NGD1</accession>
<dbReference type="NCBIfam" id="TIGR01783">
    <property type="entry name" value="TonB-siderophor"/>
    <property type="match status" value="1"/>
</dbReference>
<keyword evidence="8" id="KW-0406">Ion transport</keyword>
<dbReference type="InterPro" id="IPR012910">
    <property type="entry name" value="Plug_dom"/>
</dbReference>
<dbReference type="RefSeq" id="WP_013705657.1">
    <property type="nucleotide sequence ID" value="NC_015388.1"/>
</dbReference>
<protein>
    <submittedName>
        <fullName evidence="18">TonB-dependent siderophore receptor</fullName>
    </submittedName>
</protein>
<evidence type="ECO:0000256" key="12">
    <source>
        <dbReference type="ARBA" id="ARBA00023237"/>
    </source>
</evidence>
<keyword evidence="19" id="KW-1185">Reference proteome</keyword>
<feature type="domain" description="TonB-dependent receptor plug" evidence="17">
    <location>
        <begin position="88"/>
        <end position="189"/>
    </location>
</feature>
<evidence type="ECO:0000313" key="19">
    <source>
        <dbReference type="Proteomes" id="UP000000483"/>
    </source>
</evidence>
<evidence type="ECO:0000256" key="10">
    <source>
        <dbReference type="ARBA" id="ARBA00023136"/>
    </source>
</evidence>
<dbReference type="Pfam" id="PF00593">
    <property type="entry name" value="TonB_dep_Rec_b-barrel"/>
    <property type="match status" value="1"/>
</dbReference>
<dbReference type="CDD" id="cd01347">
    <property type="entry name" value="ligand_gated_channel"/>
    <property type="match status" value="1"/>
</dbReference>
<dbReference type="eggNOG" id="COG4771">
    <property type="taxonomic scope" value="Bacteria"/>
</dbReference>
<evidence type="ECO:0000256" key="2">
    <source>
        <dbReference type="ARBA" id="ARBA00009810"/>
    </source>
</evidence>
<evidence type="ECO:0000256" key="11">
    <source>
        <dbReference type="ARBA" id="ARBA00023170"/>
    </source>
</evidence>
<keyword evidence="11 18" id="KW-0675">Receptor</keyword>